<dbReference type="PANTHER" id="PTHR22935">
    <property type="entry name" value="PENICILLIN-BINDING PROTEIN"/>
    <property type="match status" value="1"/>
</dbReference>
<evidence type="ECO:0000256" key="1">
    <source>
        <dbReference type="ARBA" id="ARBA00038473"/>
    </source>
</evidence>
<comment type="similarity">
    <text evidence="1">Belongs to the beta-lactamase family.</text>
</comment>
<evidence type="ECO:0000313" key="5">
    <source>
        <dbReference type="Proteomes" id="UP001159405"/>
    </source>
</evidence>
<reference evidence="4 5" key="1">
    <citation type="submission" date="2022-05" db="EMBL/GenBank/DDBJ databases">
        <authorList>
            <consortium name="Genoscope - CEA"/>
            <person name="William W."/>
        </authorList>
    </citation>
    <scope>NUCLEOTIDE SEQUENCE [LARGE SCALE GENOMIC DNA]</scope>
</reference>
<evidence type="ECO:0000256" key="2">
    <source>
        <dbReference type="SAM" id="Phobius"/>
    </source>
</evidence>
<name>A0ABN8PCE6_9CNID</name>
<dbReference type="Pfam" id="PF00144">
    <property type="entry name" value="Beta-lactamase"/>
    <property type="match status" value="1"/>
</dbReference>
<dbReference type="InterPro" id="IPR001466">
    <property type="entry name" value="Beta-lactam-related"/>
</dbReference>
<dbReference type="Proteomes" id="UP001159405">
    <property type="component" value="Unassembled WGS sequence"/>
</dbReference>
<dbReference type="EMBL" id="CALNXK010000064">
    <property type="protein sequence ID" value="CAH3140220.1"/>
    <property type="molecule type" value="Genomic_DNA"/>
</dbReference>
<proteinExistence type="inferred from homology"/>
<feature type="transmembrane region" description="Helical" evidence="2">
    <location>
        <begin position="78"/>
        <end position="101"/>
    </location>
</feature>
<dbReference type="Gene3D" id="3.40.710.10">
    <property type="entry name" value="DD-peptidase/beta-lactamase superfamily"/>
    <property type="match status" value="1"/>
</dbReference>
<keyword evidence="2" id="KW-1133">Transmembrane helix</keyword>
<sequence>MMNTRINLESLGRVKLHSPQSSGEESQNSDMPFAVYKVKFSSSEACPPELRKAAGAKSFLQDNPRLKSNMVPWYSRRILTLAVFLLLFIILSLVMTGLFIWRALFHGSKNSEGSTVNPSISISQLAVTGAPLVPDCPVRAKAVPLTSLPERIKNTLAEMDREMETKINDDTVSILANVVYMDKIIWQRSFGKMNRSNPQAPPLSGRTAFPIASVTKVLTALMLYKLYHEKKVKTLDDPFKKYLPSFSIKDPFKSHDITLREMVSHMSGLPREAPCFPEADGQAVCKWNNSVMLKRIQNLSLILEPGNKVSYSNLGFGLLGQGLALSQNSSYEDWIQENIFEPLGMQDSGFRLTPEMRQKIPVGYLKELPLEPVEWGWASPAGGMFTSIEDIAKLEIKLFNSTDEDDFLSPVITQEFFSPAYILDDKQFMGSPWEMYLLNDYLARIKSGYVYGYSSKIFLFPDLKLAFNVFNTGSIKSCCQNMASRLVKSFHDELTARDIERHPTVSLDEAAPYLGEFYTNDVPTIRRVFITHENNKLLFKVDNHTFYLNHIRGTTFELIDRRKVKCIQIVVLGVNHEKVYFDPPDNSTNFISPGFTVFGFSLRGKARFHRTNNIIN</sequence>
<keyword evidence="2" id="KW-0472">Membrane</keyword>
<dbReference type="PANTHER" id="PTHR22935:SF95">
    <property type="entry name" value="BETA-LACTAMASE-LIKE 1-RELATED"/>
    <property type="match status" value="1"/>
</dbReference>
<dbReference type="InterPro" id="IPR012338">
    <property type="entry name" value="Beta-lactam/transpept-like"/>
</dbReference>
<feature type="domain" description="Beta-lactamase-related" evidence="3">
    <location>
        <begin position="171"/>
        <end position="470"/>
    </location>
</feature>
<dbReference type="InterPro" id="IPR051478">
    <property type="entry name" value="Beta-lactamase-like_AB/R"/>
</dbReference>
<dbReference type="SUPFAM" id="SSF56601">
    <property type="entry name" value="beta-lactamase/transpeptidase-like"/>
    <property type="match status" value="1"/>
</dbReference>
<accession>A0ABN8PCE6</accession>
<gene>
    <name evidence="4" type="ORF">PLOB_00041110</name>
</gene>
<comment type="caution">
    <text evidence="4">The sequence shown here is derived from an EMBL/GenBank/DDBJ whole genome shotgun (WGS) entry which is preliminary data.</text>
</comment>
<evidence type="ECO:0000313" key="4">
    <source>
        <dbReference type="EMBL" id="CAH3140220.1"/>
    </source>
</evidence>
<keyword evidence="2" id="KW-0812">Transmembrane</keyword>
<organism evidence="4 5">
    <name type="scientific">Porites lobata</name>
    <dbReference type="NCBI Taxonomy" id="104759"/>
    <lineage>
        <taxon>Eukaryota</taxon>
        <taxon>Metazoa</taxon>
        <taxon>Cnidaria</taxon>
        <taxon>Anthozoa</taxon>
        <taxon>Hexacorallia</taxon>
        <taxon>Scleractinia</taxon>
        <taxon>Fungiina</taxon>
        <taxon>Poritidae</taxon>
        <taxon>Porites</taxon>
    </lineage>
</organism>
<evidence type="ECO:0000259" key="3">
    <source>
        <dbReference type="Pfam" id="PF00144"/>
    </source>
</evidence>
<keyword evidence="5" id="KW-1185">Reference proteome</keyword>
<protein>
    <recommendedName>
        <fullName evidence="3">Beta-lactamase-related domain-containing protein</fullName>
    </recommendedName>
</protein>